<comment type="caution">
    <text evidence="1">The sequence shown here is derived from an EMBL/GenBank/DDBJ whole genome shotgun (WGS) entry which is preliminary data.</text>
</comment>
<evidence type="ECO:0008006" key="3">
    <source>
        <dbReference type="Google" id="ProtNLM"/>
    </source>
</evidence>
<name>A0A512HS28_9ACTN</name>
<sequence length="72" mass="8327">MVCFMPSDSKLFVTSLPVFFDVDPIPGKEFTFPQLDSYLDNYAKQGWELVQMNSTLVSEFMLFSFAWRTPTS</sequence>
<dbReference type="Proteomes" id="UP000321769">
    <property type="component" value="Unassembled WGS sequence"/>
</dbReference>
<proteinExistence type="predicted"/>
<organism evidence="1 2">
    <name type="scientific">Aeromicrobium flavum</name>
    <dbReference type="NCBI Taxonomy" id="416568"/>
    <lineage>
        <taxon>Bacteria</taxon>
        <taxon>Bacillati</taxon>
        <taxon>Actinomycetota</taxon>
        <taxon>Actinomycetes</taxon>
        <taxon>Propionibacteriales</taxon>
        <taxon>Nocardioidaceae</taxon>
        <taxon>Aeromicrobium</taxon>
    </lineage>
</organism>
<evidence type="ECO:0000313" key="1">
    <source>
        <dbReference type="EMBL" id="GEO88246.1"/>
    </source>
</evidence>
<keyword evidence="2" id="KW-1185">Reference proteome</keyword>
<protein>
    <recommendedName>
        <fullName evidence="3">DUF4177 domain-containing protein</fullName>
    </recommendedName>
</protein>
<accession>A0A512HS28</accession>
<dbReference type="EMBL" id="BJZQ01000001">
    <property type="protein sequence ID" value="GEO88246.1"/>
    <property type="molecule type" value="Genomic_DNA"/>
</dbReference>
<dbReference type="AlphaFoldDB" id="A0A512HS28"/>
<reference evidence="1 2" key="1">
    <citation type="submission" date="2019-07" db="EMBL/GenBank/DDBJ databases">
        <title>Whole genome shotgun sequence of Aeromicrobium flavum NBRC 107625.</title>
        <authorList>
            <person name="Hosoyama A."/>
            <person name="Uohara A."/>
            <person name="Ohji S."/>
            <person name="Ichikawa N."/>
        </authorList>
    </citation>
    <scope>NUCLEOTIDE SEQUENCE [LARGE SCALE GENOMIC DNA]</scope>
    <source>
        <strain evidence="1 2">NBRC 107625</strain>
    </source>
</reference>
<gene>
    <name evidence="1" type="ORF">AFL01nite_05730</name>
</gene>
<evidence type="ECO:0000313" key="2">
    <source>
        <dbReference type="Proteomes" id="UP000321769"/>
    </source>
</evidence>